<feature type="binding site" evidence="7">
    <location>
        <position position="188"/>
    </location>
    <ligand>
        <name>Zn(2+)</name>
        <dbReference type="ChEBI" id="CHEBI:29105"/>
        <label>1</label>
    </ligand>
</feature>
<accession>A0A7V8SZ00</accession>
<dbReference type="InterPro" id="IPR002933">
    <property type="entry name" value="Peptidase_M20"/>
</dbReference>
<dbReference type="AlphaFoldDB" id="A0A7V8SZ00"/>
<feature type="binding site" evidence="8">
    <location>
        <position position="272"/>
    </location>
    <ligand>
        <name>allantoate</name>
        <dbReference type="ChEBI" id="CHEBI:17536"/>
    </ligand>
</feature>
<organism evidence="10 11">
    <name type="scientific">Candidatus Acidiferrum panamense</name>
    <dbReference type="NCBI Taxonomy" id="2741543"/>
    <lineage>
        <taxon>Bacteria</taxon>
        <taxon>Pseudomonadati</taxon>
        <taxon>Acidobacteriota</taxon>
        <taxon>Terriglobia</taxon>
        <taxon>Candidatus Acidiferrales</taxon>
        <taxon>Candidatus Acidiferrum</taxon>
    </lineage>
</organism>
<evidence type="ECO:0000256" key="8">
    <source>
        <dbReference type="PIRSR" id="PIRSR001235-2"/>
    </source>
</evidence>
<dbReference type="Pfam" id="PF07687">
    <property type="entry name" value="M20_dimer"/>
    <property type="match status" value="1"/>
</dbReference>
<dbReference type="SUPFAM" id="SSF53187">
    <property type="entry name" value="Zn-dependent exopeptidases"/>
    <property type="match status" value="1"/>
</dbReference>
<keyword evidence="7" id="KW-0862">Zinc</keyword>
<dbReference type="PIRSF" id="PIRSF001235">
    <property type="entry name" value="Amidase_carbamoylase"/>
    <property type="match status" value="1"/>
</dbReference>
<dbReference type="InterPro" id="IPR011650">
    <property type="entry name" value="Peptidase_M20_dimer"/>
</dbReference>
<dbReference type="InterPro" id="IPR001261">
    <property type="entry name" value="ArgE/DapE_CS"/>
</dbReference>
<comment type="cofactor">
    <cofactor evidence="7">
        <name>Zn(2+)</name>
        <dbReference type="ChEBI" id="CHEBI:29105"/>
    </cofactor>
    <text evidence="7">Binds 2 Zn(2+) ions per subunit.</text>
</comment>
<proteinExistence type="inferred from homology"/>
<keyword evidence="5" id="KW-0378">Hydrolase</keyword>
<feature type="domain" description="Peptidase M20 dimerisation" evidence="9">
    <location>
        <begin position="210"/>
        <end position="292"/>
    </location>
</feature>
<dbReference type="Gene3D" id="3.40.630.10">
    <property type="entry name" value="Zn peptidases"/>
    <property type="match status" value="1"/>
</dbReference>
<dbReference type="GO" id="GO:0016813">
    <property type="term" value="F:hydrolase activity, acting on carbon-nitrogen (but not peptide) bonds, in linear amidines"/>
    <property type="evidence" value="ECO:0007669"/>
    <property type="project" value="InterPro"/>
</dbReference>
<comment type="cofactor">
    <cofactor evidence="1">
        <name>Mn(2+)</name>
        <dbReference type="ChEBI" id="CHEBI:29035"/>
    </cofactor>
</comment>
<feature type="binding site" evidence="7">
    <location>
        <position position="125"/>
    </location>
    <ligand>
        <name>Zn(2+)</name>
        <dbReference type="ChEBI" id="CHEBI:29105"/>
        <label>2</label>
    </ligand>
</feature>
<evidence type="ECO:0000256" key="5">
    <source>
        <dbReference type="ARBA" id="ARBA00022801"/>
    </source>
</evidence>
<evidence type="ECO:0000256" key="7">
    <source>
        <dbReference type="PIRSR" id="PIRSR001235-1"/>
    </source>
</evidence>
<keyword evidence="11" id="KW-1185">Reference proteome</keyword>
<dbReference type="NCBIfam" id="TIGR01879">
    <property type="entry name" value="hydantase"/>
    <property type="match status" value="1"/>
</dbReference>
<dbReference type="Pfam" id="PF01546">
    <property type="entry name" value="Peptidase_M20"/>
    <property type="match status" value="1"/>
</dbReference>
<evidence type="ECO:0000259" key="9">
    <source>
        <dbReference type="Pfam" id="PF07687"/>
    </source>
</evidence>
<feature type="binding site" evidence="7">
    <location>
        <position position="81"/>
    </location>
    <ligand>
        <name>Zn(2+)</name>
        <dbReference type="ChEBI" id="CHEBI:29105"/>
        <label>1</label>
    </ligand>
</feature>
<dbReference type="InterPro" id="IPR010158">
    <property type="entry name" value="Amidase_Cbmase"/>
</dbReference>
<gene>
    <name evidence="10" type="ORF">HRJ53_19765</name>
</gene>
<dbReference type="GO" id="GO:0046872">
    <property type="term" value="F:metal ion binding"/>
    <property type="evidence" value="ECO:0007669"/>
    <property type="project" value="UniProtKB-KW"/>
</dbReference>
<keyword evidence="6" id="KW-0464">Manganese</keyword>
<protein>
    <submittedName>
        <fullName evidence="10">Allantoate amidohydrolase</fullName>
    </submittedName>
</protein>
<comment type="caution">
    <text evidence="10">The sequence shown here is derived from an EMBL/GenBank/DDBJ whole genome shotgun (WGS) entry which is preliminary data.</text>
</comment>
<dbReference type="NCBIfam" id="NF006775">
    <property type="entry name" value="PRK09290.2-5"/>
    <property type="match status" value="1"/>
</dbReference>
<keyword evidence="4 7" id="KW-0479">Metal-binding</keyword>
<evidence type="ECO:0000313" key="10">
    <source>
        <dbReference type="EMBL" id="MBA0087227.1"/>
    </source>
</evidence>
<evidence type="ECO:0000256" key="4">
    <source>
        <dbReference type="ARBA" id="ARBA00022723"/>
    </source>
</evidence>
<feature type="binding site" evidence="7">
    <location>
        <position position="92"/>
    </location>
    <ligand>
        <name>Zn(2+)</name>
        <dbReference type="ChEBI" id="CHEBI:29105"/>
        <label>2</label>
    </ligand>
</feature>
<dbReference type="PROSITE" id="PS00758">
    <property type="entry name" value="ARGE_DAPE_CPG2_1"/>
    <property type="match status" value="1"/>
</dbReference>
<evidence type="ECO:0000256" key="2">
    <source>
        <dbReference type="ARBA" id="ARBA00006153"/>
    </source>
</evidence>
<comment type="subunit">
    <text evidence="3">Homodimer.</text>
</comment>
<evidence type="ECO:0000256" key="1">
    <source>
        <dbReference type="ARBA" id="ARBA00001936"/>
    </source>
</evidence>
<reference evidence="10" key="1">
    <citation type="submission" date="2020-06" db="EMBL/GenBank/DDBJ databases">
        <title>Legume-microbial interactions unlock mineral nutrients during tropical forest succession.</title>
        <authorList>
            <person name="Epihov D.Z."/>
        </authorList>
    </citation>
    <scope>NUCLEOTIDE SEQUENCE [LARGE SCALE GENOMIC DNA]</scope>
    <source>
        <strain evidence="10">Pan2503</strain>
    </source>
</reference>
<dbReference type="PANTHER" id="PTHR32494">
    <property type="entry name" value="ALLANTOATE DEIMINASE-RELATED"/>
    <property type="match status" value="1"/>
</dbReference>
<sequence>MNPATLASEAIARCQRLTRFSEDANGLRRTFLSSPTRDCHAEITSWLKAAGAEVSVDDAGNLRGFYPGAHSRAPRLLIGSHLDTVPNAGAYDGILGVVLGVALLESLEGRKLPFGIEVLGFSEEEGVRFGVPFIGSRALVGRLDAELLNVRDLNGISVRMAIENFGLNPTEIPNAAIKNDVLAYLEFHIEQGPVLETLGQPLGVVEAIVGQTRLEIRFIGQANHAGTTPMNLRHDALAAAAEWIVEVERIGQGEAGLVATVGQIEAVPGASNVIASEARVTLDIRHKSDDVRYRATDLLIGRAEEIAERRGLLLRKSRLMSQPAVAMDPFLTDQIERAIRSTNSLPHRMPSGAGHDAMILAEKVPAAMVLLRSPGGISHDPAESVNPQDVACALECGMHLLEQLAGSPEFLTRTCRA</sequence>
<evidence type="ECO:0000256" key="3">
    <source>
        <dbReference type="ARBA" id="ARBA00011738"/>
    </source>
</evidence>
<name>A0A7V8SZ00_9BACT</name>
<dbReference type="Proteomes" id="UP000567293">
    <property type="component" value="Unassembled WGS sequence"/>
</dbReference>
<feature type="binding site" evidence="7">
    <location>
        <position position="92"/>
    </location>
    <ligand>
        <name>Zn(2+)</name>
        <dbReference type="ChEBI" id="CHEBI:29105"/>
        <label>1</label>
    </ligand>
</feature>
<feature type="binding site" evidence="8">
    <location>
        <position position="213"/>
    </location>
    <ligand>
        <name>allantoate</name>
        <dbReference type="ChEBI" id="CHEBI:17536"/>
    </ligand>
</feature>
<dbReference type="PANTHER" id="PTHR32494:SF19">
    <property type="entry name" value="ALLANTOATE DEIMINASE-RELATED"/>
    <property type="match status" value="1"/>
</dbReference>
<dbReference type="InterPro" id="IPR036264">
    <property type="entry name" value="Bact_exopeptidase_dim_dom"/>
</dbReference>
<dbReference type="SUPFAM" id="SSF55031">
    <property type="entry name" value="Bacterial exopeptidase dimerisation domain"/>
    <property type="match status" value="1"/>
</dbReference>
<evidence type="ECO:0000256" key="6">
    <source>
        <dbReference type="ARBA" id="ARBA00023211"/>
    </source>
</evidence>
<feature type="binding site" evidence="8">
    <location>
        <position position="285"/>
    </location>
    <ligand>
        <name>allantoate</name>
        <dbReference type="ChEBI" id="CHEBI:17536"/>
    </ligand>
</feature>
<comment type="similarity">
    <text evidence="2">Belongs to the peptidase M20 family.</text>
</comment>
<dbReference type="CDD" id="cd03884">
    <property type="entry name" value="M20_bAS"/>
    <property type="match status" value="1"/>
</dbReference>
<feature type="binding site" evidence="7">
    <location>
        <position position="379"/>
    </location>
    <ligand>
        <name>Zn(2+)</name>
        <dbReference type="ChEBI" id="CHEBI:29105"/>
        <label>2</label>
    </ligand>
</feature>
<dbReference type="EMBL" id="JACDQQ010001892">
    <property type="protein sequence ID" value="MBA0087227.1"/>
    <property type="molecule type" value="Genomic_DNA"/>
</dbReference>
<dbReference type="Gene3D" id="3.30.70.360">
    <property type="match status" value="1"/>
</dbReference>
<evidence type="ECO:0000313" key="11">
    <source>
        <dbReference type="Proteomes" id="UP000567293"/>
    </source>
</evidence>